<dbReference type="Proteomes" id="UP001501446">
    <property type="component" value="Unassembled WGS sequence"/>
</dbReference>
<dbReference type="PROSITE" id="PS51063">
    <property type="entry name" value="HTH_CRP_2"/>
    <property type="match status" value="1"/>
</dbReference>
<dbReference type="InterPro" id="IPR036388">
    <property type="entry name" value="WH-like_DNA-bd_sf"/>
</dbReference>
<evidence type="ECO:0000259" key="6">
    <source>
        <dbReference type="PROSITE" id="PS51063"/>
    </source>
</evidence>
<accession>A0ABP8WIW3</accession>
<dbReference type="SUPFAM" id="SSF51206">
    <property type="entry name" value="cAMP-binding domain-like"/>
    <property type="match status" value="1"/>
</dbReference>
<dbReference type="SUPFAM" id="SSF46785">
    <property type="entry name" value="Winged helix' DNA-binding domain"/>
    <property type="match status" value="1"/>
</dbReference>
<dbReference type="InterPro" id="IPR012318">
    <property type="entry name" value="HTH_CRP"/>
</dbReference>
<proteinExistence type="predicted"/>
<keyword evidence="2" id="KW-0238">DNA-binding</keyword>
<evidence type="ECO:0000313" key="8">
    <source>
        <dbReference type="Proteomes" id="UP001501446"/>
    </source>
</evidence>
<keyword evidence="1" id="KW-0805">Transcription regulation</keyword>
<dbReference type="EMBL" id="BAABLN010000003">
    <property type="protein sequence ID" value="GAA4690654.1"/>
    <property type="molecule type" value="Genomic_DNA"/>
</dbReference>
<gene>
    <name evidence="7" type="ORF">GCM10025781_04400</name>
</gene>
<reference evidence="8" key="1">
    <citation type="journal article" date="2019" name="Int. J. Syst. Evol. Microbiol.">
        <title>The Global Catalogue of Microorganisms (GCM) 10K type strain sequencing project: providing services to taxonomists for standard genome sequencing and annotation.</title>
        <authorList>
            <consortium name="The Broad Institute Genomics Platform"/>
            <consortium name="The Broad Institute Genome Sequencing Center for Infectious Disease"/>
            <person name="Wu L."/>
            <person name="Ma J."/>
        </authorList>
    </citation>
    <scope>NUCLEOTIDE SEQUENCE [LARGE SCALE GENOMIC DNA]</scope>
    <source>
        <strain evidence="8">JCM 18958</strain>
    </source>
</reference>
<evidence type="ECO:0000256" key="4">
    <source>
        <dbReference type="SAM" id="Coils"/>
    </source>
</evidence>
<feature type="domain" description="HTH crp-type" evidence="6">
    <location>
        <begin position="172"/>
        <end position="245"/>
    </location>
</feature>
<dbReference type="InterPro" id="IPR050397">
    <property type="entry name" value="Env_Response_Regulators"/>
</dbReference>
<dbReference type="InterPro" id="IPR018490">
    <property type="entry name" value="cNMP-bd_dom_sf"/>
</dbReference>
<protein>
    <submittedName>
        <fullName evidence="7">Crp/Fnr family transcriptional regulator</fullName>
    </submittedName>
</protein>
<evidence type="ECO:0000256" key="2">
    <source>
        <dbReference type="ARBA" id="ARBA00023125"/>
    </source>
</evidence>
<organism evidence="7 8">
    <name type="scientific">Kocuria gwangalliensis</name>
    <dbReference type="NCBI Taxonomy" id="501592"/>
    <lineage>
        <taxon>Bacteria</taxon>
        <taxon>Bacillati</taxon>
        <taxon>Actinomycetota</taxon>
        <taxon>Actinomycetes</taxon>
        <taxon>Micrococcales</taxon>
        <taxon>Micrococcaceae</taxon>
        <taxon>Kocuria</taxon>
    </lineage>
</organism>
<dbReference type="Pfam" id="PF00027">
    <property type="entry name" value="cNMP_binding"/>
    <property type="match status" value="1"/>
</dbReference>
<comment type="caution">
    <text evidence="7">The sequence shown here is derived from an EMBL/GenBank/DDBJ whole genome shotgun (WGS) entry which is preliminary data.</text>
</comment>
<dbReference type="InterPro" id="IPR036390">
    <property type="entry name" value="WH_DNA-bd_sf"/>
</dbReference>
<keyword evidence="4" id="KW-0175">Coiled coil</keyword>
<dbReference type="SMART" id="SM00419">
    <property type="entry name" value="HTH_CRP"/>
    <property type="match status" value="1"/>
</dbReference>
<dbReference type="Gene3D" id="2.60.120.10">
    <property type="entry name" value="Jelly Rolls"/>
    <property type="match status" value="1"/>
</dbReference>
<dbReference type="Pfam" id="PF13545">
    <property type="entry name" value="HTH_Crp_2"/>
    <property type="match status" value="1"/>
</dbReference>
<dbReference type="PROSITE" id="PS50042">
    <property type="entry name" value="CNMP_BINDING_3"/>
    <property type="match status" value="1"/>
</dbReference>
<keyword evidence="8" id="KW-1185">Reference proteome</keyword>
<dbReference type="PANTHER" id="PTHR24567">
    <property type="entry name" value="CRP FAMILY TRANSCRIPTIONAL REGULATORY PROTEIN"/>
    <property type="match status" value="1"/>
</dbReference>
<dbReference type="CDD" id="cd00038">
    <property type="entry name" value="CAP_ED"/>
    <property type="match status" value="1"/>
</dbReference>
<feature type="domain" description="Cyclic nucleotide-binding" evidence="5">
    <location>
        <begin position="38"/>
        <end position="141"/>
    </location>
</feature>
<dbReference type="PRINTS" id="PR00034">
    <property type="entry name" value="HTHCRP"/>
</dbReference>
<keyword evidence="3" id="KW-0804">Transcription</keyword>
<dbReference type="CDD" id="cd00092">
    <property type="entry name" value="HTH_CRP"/>
    <property type="match status" value="1"/>
</dbReference>
<evidence type="ECO:0000259" key="5">
    <source>
        <dbReference type="PROSITE" id="PS50042"/>
    </source>
</evidence>
<dbReference type="PANTHER" id="PTHR24567:SF28">
    <property type="entry name" value="LISTERIOLYSIN REGULATORY PROTEIN"/>
    <property type="match status" value="1"/>
</dbReference>
<dbReference type="InterPro" id="IPR000595">
    <property type="entry name" value="cNMP-bd_dom"/>
</dbReference>
<evidence type="ECO:0000256" key="3">
    <source>
        <dbReference type="ARBA" id="ARBA00023163"/>
    </source>
</evidence>
<name>A0ABP8WIW3_9MICC</name>
<feature type="coiled-coil region" evidence="4">
    <location>
        <begin position="152"/>
        <end position="179"/>
    </location>
</feature>
<dbReference type="Gene3D" id="1.10.10.10">
    <property type="entry name" value="Winged helix-like DNA-binding domain superfamily/Winged helix DNA-binding domain"/>
    <property type="match status" value="1"/>
</dbReference>
<dbReference type="SMART" id="SM00100">
    <property type="entry name" value="cNMP"/>
    <property type="match status" value="1"/>
</dbReference>
<dbReference type="InterPro" id="IPR014710">
    <property type="entry name" value="RmlC-like_jellyroll"/>
</dbReference>
<sequence length="253" mass="27679">MKGWPVRERQRLWLTQWSGDPHMCSRTVRLEVLQRVPLFMDLTTAEIMSLESHVQAHGYRGGELIYRQGENASSLFVMASGAAKLIRPSAHGQDVVLNILGPGEGCGTLGISGPPQYPDSAMALTDSCALEIPAAVFQEAIELHPRLGLTVLDEVLHRLEQAQETIRRLSADNARQRVAAALLVLADKLGDPRAETIILELPLTRTDLAALTGTTPETVSRVMSRLRDDSIVDTGRCWTTILDRPRLSAAAEG</sequence>
<evidence type="ECO:0000256" key="1">
    <source>
        <dbReference type="ARBA" id="ARBA00023015"/>
    </source>
</evidence>
<evidence type="ECO:0000313" key="7">
    <source>
        <dbReference type="EMBL" id="GAA4690654.1"/>
    </source>
</evidence>